<name>A0A1C3VLK0_9HYPH</name>
<protein>
    <submittedName>
        <fullName evidence="2">Uncharacterized protein</fullName>
    </submittedName>
</protein>
<evidence type="ECO:0000313" key="2">
    <source>
        <dbReference type="EMBL" id="SCB28700.1"/>
    </source>
</evidence>
<reference evidence="3" key="1">
    <citation type="submission" date="2016-08" db="EMBL/GenBank/DDBJ databases">
        <authorList>
            <person name="Varghese N."/>
            <person name="Submissions Spin"/>
        </authorList>
    </citation>
    <scope>NUCLEOTIDE SEQUENCE [LARGE SCALE GENOMIC DNA]</scope>
    <source>
        <strain evidence="3">CCBAU 57015</strain>
    </source>
</reference>
<accession>A0A1C3VLK0</accession>
<dbReference type="Proteomes" id="UP000186228">
    <property type="component" value="Unassembled WGS sequence"/>
</dbReference>
<dbReference type="EMBL" id="FMAC01000006">
    <property type="protein sequence ID" value="SCB28700.1"/>
    <property type="molecule type" value="Genomic_DNA"/>
</dbReference>
<feature type="region of interest" description="Disordered" evidence="1">
    <location>
        <begin position="48"/>
        <end position="94"/>
    </location>
</feature>
<keyword evidence="3" id="KW-1185">Reference proteome</keyword>
<evidence type="ECO:0000313" key="3">
    <source>
        <dbReference type="Proteomes" id="UP000186228"/>
    </source>
</evidence>
<dbReference type="AlphaFoldDB" id="A0A1C3VLK0"/>
<sequence length="94" mass="10223">MPRSFAFGVYPGCVLNRAKLYPSVSRSTKATMEYRILRFGFASGKYVPKDGTSPSRPVKKDFSGGRDGGRQGNAGLPKPRAEPEIAQACESRLP</sequence>
<gene>
    <name evidence="2" type="ORF">GA0061100_106432</name>
</gene>
<organism evidence="2 3">
    <name type="scientific">Rhizobium hainanense</name>
    <dbReference type="NCBI Taxonomy" id="52131"/>
    <lineage>
        <taxon>Bacteria</taxon>
        <taxon>Pseudomonadati</taxon>
        <taxon>Pseudomonadota</taxon>
        <taxon>Alphaproteobacteria</taxon>
        <taxon>Hyphomicrobiales</taxon>
        <taxon>Rhizobiaceae</taxon>
        <taxon>Rhizobium/Agrobacterium group</taxon>
        <taxon>Rhizobium</taxon>
    </lineage>
</organism>
<feature type="compositionally biased region" description="Basic and acidic residues" evidence="1">
    <location>
        <begin position="58"/>
        <end position="69"/>
    </location>
</feature>
<proteinExistence type="predicted"/>
<evidence type="ECO:0000256" key="1">
    <source>
        <dbReference type="SAM" id="MobiDB-lite"/>
    </source>
</evidence>